<evidence type="ECO:0000313" key="1">
    <source>
        <dbReference type="EMBL" id="BAU55694.1"/>
    </source>
</evidence>
<dbReference type="RefSeq" id="WP_096354115.1">
    <property type="nucleotide sequence ID" value="NZ_AP017313.1"/>
</dbReference>
<dbReference type="Proteomes" id="UP000218263">
    <property type="component" value="Chromosome"/>
</dbReference>
<dbReference type="KEGG" id="mgot:MgSA37_03886"/>
<keyword evidence="2" id="KW-1185">Reference proteome</keyword>
<name>A0A0X8X4V8_9SPHI</name>
<reference evidence="1 2" key="1">
    <citation type="submission" date="2015-12" db="EMBL/GenBank/DDBJ databases">
        <title>Genome sequence of Mucilaginibacter gotjawali.</title>
        <authorList>
            <person name="Lee J.S."/>
            <person name="Lee K.C."/>
            <person name="Kim K.K."/>
            <person name="Lee B.W."/>
        </authorList>
    </citation>
    <scope>NUCLEOTIDE SEQUENCE [LARGE SCALE GENOMIC DNA]</scope>
    <source>
        <strain evidence="1 2">SA3-7</strain>
    </source>
</reference>
<proteinExistence type="predicted"/>
<protein>
    <submittedName>
        <fullName evidence="1">Uncharacterized protein</fullName>
    </submittedName>
</protein>
<evidence type="ECO:0000313" key="2">
    <source>
        <dbReference type="Proteomes" id="UP000218263"/>
    </source>
</evidence>
<dbReference type="OrthoDB" id="8450256at2"/>
<organism evidence="1 2">
    <name type="scientific">Mucilaginibacter gotjawali</name>
    <dbReference type="NCBI Taxonomy" id="1550579"/>
    <lineage>
        <taxon>Bacteria</taxon>
        <taxon>Pseudomonadati</taxon>
        <taxon>Bacteroidota</taxon>
        <taxon>Sphingobacteriia</taxon>
        <taxon>Sphingobacteriales</taxon>
        <taxon>Sphingobacteriaceae</taxon>
        <taxon>Mucilaginibacter</taxon>
    </lineage>
</organism>
<dbReference type="EMBL" id="AP017313">
    <property type="protein sequence ID" value="BAU55694.1"/>
    <property type="molecule type" value="Genomic_DNA"/>
</dbReference>
<sequence length="1376" mass="157967">MNQTALSWPKVDWKNFQKISLFLYREQSGDPAVEEFLRQGHFQAGIDLLSFVQSTGRHTCIQNKHSELSLAQLKKALSVFLNGTFAATADIFILTTTADLQNQKIQQWINQQKILLRTQNGLAFDVWDVTRIEDMLKFQYRLVEKYFGKTEAKVHCLQPAFQLPELTSCPNFIARHIQPLADGPADQSWDFGDKPRSVLTLTALLSVSGTQQKICLVAEAYEGKSSLFRQTAWELSELGIGLAPLPLDLKFCSVLPIARLLEDYYASWLSVPAKDIIVLIDGLDEVPTEQFNTVVGHIRDFSRDHPAVRVAFSCRKLFYAYQHLPEELPGFGFYELMDLHHGQLFAYLEAQLNSRAAAMTFYSKMNGLGIGDLLTTPFYLIHLVSWFRDASREVPKTKIDVARRFVDESLQLSASRKIRAGLSLDKFSVHYKKLLQQLALLLQIKGVNACLDETLQDFFSQVDIDLLAHSSILNIRRNQWSFMNAFFQEQLAALALLNFDVATIICLITVGQNIRKVSKKWIQTLATYLSLLPENNTERQQLIAVIEADNIELLALSEGSKFSPAFRLEVLQKILQRANRHQARLVAIDESNLATFAGNSDAVVNELIGVLAADTPVIVKIVACRTLRYLQLTNTQAGRYSVIAKRQLLIENESGLCRLLLEALAHYQMGDDLFLTELLQRRSLLEMHEFRQGLYRYFSRLELVDLYYNFLLEGFDVLYAHNQSTSHFGSERRLLELVLDTREPRRIRQLFHLVQSEPFQRFFRHNNDTIKEFYHNLATACAEIYQTDTAIIFPVVAYLIFTGRHNFDREANEMVEFLDKTNTFSLGLRIALLSDKTAQQRYAFSGALRASCFEDILYAVEEGYIDRRQFAVFGSGFYYSGHQQEAEQLEQLGVVLFDFKNEPDPKALLYREAEQRKRQNDLYYISSPDAFREGIIKLYEHFGKTIISTEELHERYDSDKPLLEVNSDLVCWFLSEQADDENGIELERCLQALGDKQWFLTWRIDKLMKSYLVNYFPDIIREHLDAYYKEAVITFPFPAVNANSPLRDRRQAVQFLKIWEKYQFETPDTVLLEFIRMNSEGFNGMHFAEVNKRNSVTALLLEYFKDYPQLIKEKILANLQNGLSDAKVIGTHLEFCRVLRIREALPFILTYILDENSPTRHDDDFVNLYLDLGGSQADLLPVLESITDLNSYLFLHMVKLLGESYPDAVTARLLFCLNAGDTSAERKMEAARRLAQLGNQEGFSYIVAHLKPGQLAPFDIQGNIAVWNVPTVWGLEQLSPLMPIILDDASEQMRFHHSPKYLLLEILNGFAAKSEADLEITTTFMNQCAIQLGVTHPKKAGHLGWHAEQMTERYRQSDLVIISDRVIKRLFNQIME</sequence>
<gene>
    <name evidence="1" type="ORF">MgSA37_03886</name>
</gene>
<accession>A0A0X8X4V8</accession>